<evidence type="ECO:0000313" key="2">
    <source>
        <dbReference type="Proteomes" id="UP000887013"/>
    </source>
</evidence>
<dbReference type="OrthoDB" id="10408995at2759"/>
<protein>
    <submittedName>
        <fullName evidence="1">Uncharacterized protein</fullName>
    </submittedName>
</protein>
<organism evidence="1 2">
    <name type="scientific">Nephila pilipes</name>
    <name type="common">Giant wood spider</name>
    <name type="synonym">Nephila maculata</name>
    <dbReference type="NCBI Taxonomy" id="299642"/>
    <lineage>
        <taxon>Eukaryota</taxon>
        <taxon>Metazoa</taxon>
        <taxon>Ecdysozoa</taxon>
        <taxon>Arthropoda</taxon>
        <taxon>Chelicerata</taxon>
        <taxon>Arachnida</taxon>
        <taxon>Araneae</taxon>
        <taxon>Araneomorphae</taxon>
        <taxon>Entelegynae</taxon>
        <taxon>Araneoidea</taxon>
        <taxon>Nephilidae</taxon>
        <taxon>Nephila</taxon>
    </lineage>
</organism>
<accession>A0A8X6UU07</accession>
<sequence>MLDSRFRIQFMRIHPTHECKSFAENLRKFIGVGGTHSAANICFPCQQRKVKVPLLINSALACRHVSEKEFNVCLIGANFSNY</sequence>
<name>A0A8X6UU07_NEPPI</name>
<proteinExistence type="predicted"/>
<keyword evidence="2" id="KW-1185">Reference proteome</keyword>
<reference evidence="1" key="1">
    <citation type="submission" date="2020-08" db="EMBL/GenBank/DDBJ databases">
        <title>Multicomponent nature underlies the extraordinary mechanical properties of spider dragline silk.</title>
        <authorList>
            <person name="Kono N."/>
            <person name="Nakamura H."/>
            <person name="Mori M."/>
            <person name="Yoshida Y."/>
            <person name="Ohtoshi R."/>
            <person name="Malay A.D."/>
            <person name="Moran D.A.P."/>
            <person name="Tomita M."/>
            <person name="Numata K."/>
            <person name="Arakawa K."/>
        </authorList>
    </citation>
    <scope>NUCLEOTIDE SEQUENCE</scope>
</reference>
<dbReference type="EMBL" id="BMAW01085508">
    <property type="protein sequence ID" value="GFU43297.1"/>
    <property type="molecule type" value="Genomic_DNA"/>
</dbReference>
<dbReference type="AlphaFoldDB" id="A0A8X6UU07"/>
<gene>
    <name evidence="1" type="ORF">NPIL_12051</name>
</gene>
<dbReference type="Proteomes" id="UP000887013">
    <property type="component" value="Unassembled WGS sequence"/>
</dbReference>
<evidence type="ECO:0000313" key="1">
    <source>
        <dbReference type="EMBL" id="GFU43297.1"/>
    </source>
</evidence>
<comment type="caution">
    <text evidence="1">The sequence shown here is derived from an EMBL/GenBank/DDBJ whole genome shotgun (WGS) entry which is preliminary data.</text>
</comment>